<evidence type="ECO:0008006" key="4">
    <source>
        <dbReference type="Google" id="ProtNLM"/>
    </source>
</evidence>
<keyword evidence="3" id="KW-1185">Reference proteome</keyword>
<dbReference type="EMBL" id="APKE01000001">
    <property type="protein sequence ID" value="KAF0677557.1"/>
    <property type="molecule type" value="Genomic_DNA"/>
</dbReference>
<gene>
    <name evidence="2" type="ORF">PMES_00062</name>
</gene>
<reference evidence="2" key="1">
    <citation type="submission" date="2013-03" db="EMBL/GenBank/DDBJ databases">
        <title>Genome Sequence of the Profundibacterium mesophilum strain KAUST100406-0324T from Red Sea, a novel genus in the family Rhodobacteraceae.</title>
        <authorList>
            <person name="Essack M."/>
            <person name="Alam I."/>
            <person name="Lafi F."/>
            <person name="Alawi W."/>
            <person name="Kamanu F."/>
            <person name="Al-Suwailem A."/>
            <person name="Lee O.O."/>
            <person name="Xu Y."/>
            <person name="Bajic V."/>
            <person name="Qian P.-Y."/>
            <person name="Archer J."/>
        </authorList>
    </citation>
    <scope>NUCLEOTIDE SEQUENCE</scope>
    <source>
        <strain evidence="2">KAUST100406-0324</strain>
    </source>
</reference>
<evidence type="ECO:0000256" key="1">
    <source>
        <dbReference type="SAM" id="SignalP"/>
    </source>
</evidence>
<protein>
    <recommendedName>
        <fullName evidence="4">Secreted protein</fullName>
    </recommendedName>
</protein>
<sequence>MADHMTRLALLTGLFALTAHIAPGSAEAAPESATPQLCVTNESDETLNFTVETRDGVRRGMRLDPAAYLCAPGPAPDGGVVSVFVDESHLEGCSRLVPGGASEALRRFASFDRCRWASHD</sequence>
<accession>A0A921NRS9</accession>
<evidence type="ECO:0000313" key="3">
    <source>
        <dbReference type="Proteomes" id="UP000698242"/>
    </source>
</evidence>
<dbReference type="Proteomes" id="UP000698242">
    <property type="component" value="Unassembled WGS sequence"/>
</dbReference>
<keyword evidence="1" id="KW-0732">Signal</keyword>
<name>A0A921NRS9_9RHOB</name>
<feature type="chain" id="PRO_5037295297" description="Secreted protein" evidence="1">
    <location>
        <begin position="29"/>
        <end position="120"/>
    </location>
</feature>
<organism evidence="2 3">
    <name type="scientific">Profundibacterium mesophilum KAUST100406-0324</name>
    <dbReference type="NCBI Taxonomy" id="1037889"/>
    <lineage>
        <taxon>Bacteria</taxon>
        <taxon>Pseudomonadati</taxon>
        <taxon>Pseudomonadota</taxon>
        <taxon>Alphaproteobacteria</taxon>
        <taxon>Rhodobacterales</taxon>
        <taxon>Roseobacteraceae</taxon>
        <taxon>Profundibacterium</taxon>
    </lineage>
</organism>
<evidence type="ECO:0000313" key="2">
    <source>
        <dbReference type="EMBL" id="KAF0677557.1"/>
    </source>
</evidence>
<dbReference type="AlphaFoldDB" id="A0A921NRS9"/>
<proteinExistence type="predicted"/>
<comment type="caution">
    <text evidence="2">The sequence shown here is derived from an EMBL/GenBank/DDBJ whole genome shotgun (WGS) entry which is preliminary data.</text>
</comment>
<feature type="signal peptide" evidence="1">
    <location>
        <begin position="1"/>
        <end position="28"/>
    </location>
</feature>